<dbReference type="Proteomes" id="UP000076842">
    <property type="component" value="Unassembled WGS sequence"/>
</dbReference>
<sequence length="933" mass="103868">MAHLAHTRHISLPPSPSSVQHFSIPAPATPSKPVRPGPAGRLLLPALFVRKAKDTPLSSSRSVRSERERDRNGIDCLDAGQATEETGEDVLALELSPFVLEEADVELEGYQLYAVEKWVVEREKLLPTITVWTGDPTDKITVAVLRLSDPDTPFDKATHSFRQHGARAMEHARGTIMVTSLATFRSDLNIVHIPGGVYANVSQDLAVNIALSRLGCSGRRALTLEPPSQAAQDKFLQIYHLTASTPFSLTVITLIKLVQSALFIFGCFPPAAALRDGLLCDTTEKGLQKWMNEIGEPVYDLEPSGRILDDEVVAALLSSVTGARQRLAASAGRIRGEMGGRIYLSSSDVPKDPLAHPTTFLKVLAVWQKSQKMPVSWLNAQTITQLKADQPRQRRLSDPHRATMSRAFRQKLDEALPVNIYHGSGHELDTTDLEKFARYSVVKGGEGLDSVRWLWTGRARPVLTRQGQAGDVQNKPWTRADDGGDDDNDSFAGSVLQRGTGKVAKRSHQLMEGLTGWRRDILDFGRHRKTQSPESDVDVFRSPRSRSPQTTLEIPSLVVTTSLDDDTYPTAQSQREPPGQPRTGRTNGGVLLATPSAGRSAQSSWSNLSDTLNNQAVPSTAPPGSSRFPPLRGKKGKALQLKRSRPAFFQSQSDSVLRELEFEDYELPAALRPGMNRAITYYEVSPPSQVPREPKWRRHSFSCPSDFQGMRRVAIGRLKTDVDLCQALMDMREREDALHRTLSTMQSLVYTQRETIAAVQTDLKDRRAQVDSLQEKARQLIIDPTIRRRPGDGIEPTLIRVQRAGDELGRLKYTYEVTDDQLREVESMVWGLTRRINESGVRDMLEEEEHKQRLRGVGPDGRKLWLKGGQRLRSRLVDWGMWSMSLWDWARGRKAVVVPSSGAATPTHIPMRTPSLSRLVPPSPQMVRSQSYT</sequence>
<evidence type="ECO:0000313" key="5">
    <source>
        <dbReference type="Proteomes" id="UP000076842"/>
    </source>
</evidence>
<organism evidence="4 5">
    <name type="scientific">Calocera cornea HHB12733</name>
    <dbReference type="NCBI Taxonomy" id="1353952"/>
    <lineage>
        <taxon>Eukaryota</taxon>
        <taxon>Fungi</taxon>
        <taxon>Dikarya</taxon>
        <taxon>Basidiomycota</taxon>
        <taxon>Agaricomycotina</taxon>
        <taxon>Dacrymycetes</taxon>
        <taxon>Dacrymycetales</taxon>
        <taxon>Dacrymycetaceae</taxon>
        <taxon>Calocera</taxon>
    </lineage>
</organism>
<evidence type="ECO:0000256" key="1">
    <source>
        <dbReference type="SAM" id="Coils"/>
    </source>
</evidence>
<dbReference type="Pfam" id="PF25995">
    <property type="entry name" value="STB6_N"/>
    <property type="match status" value="1"/>
</dbReference>
<feature type="region of interest" description="Disordered" evidence="2">
    <location>
        <begin position="525"/>
        <end position="633"/>
    </location>
</feature>
<keyword evidence="1" id="KW-0175">Coiled coil</keyword>
<feature type="compositionally biased region" description="Polar residues" evidence="2">
    <location>
        <begin position="545"/>
        <end position="562"/>
    </location>
</feature>
<dbReference type="PANTHER" id="PTHR31011">
    <property type="entry name" value="PROTEIN STB2-RELATED"/>
    <property type="match status" value="1"/>
</dbReference>
<dbReference type="GO" id="GO:0070822">
    <property type="term" value="C:Sin3-type complex"/>
    <property type="evidence" value="ECO:0007669"/>
    <property type="project" value="TreeGrafter"/>
</dbReference>
<dbReference type="STRING" id="1353952.A0A165DQJ8"/>
<proteinExistence type="predicted"/>
<dbReference type="InterPro" id="IPR038919">
    <property type="entry name" value="STB2/STB2"/>
</dbReference>
<dbReference type="PANTHER" id="PTHR31011:SF2">
    <property type="entry name" value="PROTEIN STB2-RELATED"/>
    <property type="match status" value="1"/>
</dbReference>
<evidence type="ECO:0000256" key="2">
    <source>
        <dbReference type="SAM" id="MobiDB-lite"/>
    </source>
</evidence>
<reference evidence="4 5" key="1">
    <citation type="journal article" date="2016" name="Mol. Biol. Evol.">
        <title>Comparative Genomics of Early-Diverging Mushroom-Forming Fungi Provides Insights into the Origins of Lignocellulose Decay Capabilities.</title>
        <authorList>
            <person name="Nagy L.G."/>
            <person name="Riley R."/>
            <person name="Tritt A."/>
            <person name="Adam C."/>
            <person name="Daum C."/>
            <person name="Floudas D."/>
            <person name="Sun H."/>
            <person name="Yadav J.S."/>
            <person name="Pangilinan J."/>
            <person name="Larsson K.H."/>
            <person name="Matsuura K."/>
            <person name="Barry K."/>
            <person name="Labutti K."/>
            <person name="Kuo R."/>
            <person name="Ohm R.A."/>
            <person name="Bhattacharya S.S."/>
            <person name="Shirouzu T."/>
            <person name="Yoshinaga Y."/>
            <person name="Martin F.M."/>
            <person name="Grigoriev I.V."/>
            <person name="Hibbett D.S."/>
        </authorList>
    </citation>
    <scope>NUCLEOTIDE SEQUENCE [LARGE SCALE GENOMIC DNA]</scope>
    <source>
        <strain evidence="4 5">HHB12733</strain>
    </source>
</reference>
<gene>
    <name evidence="4" type="ORF">CALCODRAFT_501265</name>
</gene>
<feature type="region of interest" description="Disordered" evidence="2">
    <location>
        <begin position="57"/>
        <end position="81"/>
    </location>
</feature>
<dbReference type="OrthoDB" id="19806at2759"/>
<feature type="region of interest" description="Disordered" evidence="2">
    <location>
        <begin position="1"/>
        <end position="37"/>
    </location>
</feature>
<dbReference type="InterPro" id="IPR059025">
    <property type="entry name" value="STB6_N"/>
</dbReference>
<feature type="domain" description="STB6-like N-terminal" evidence="3">
    <location>
        <begin position="101"/>
        <end position="214"/>
    </location>
</feature>
<keyword evidence="5" id="KW-1185">Reference proteome</keyword>
<dbReference type="InParanoid" id="A0A165DQJ8"/>
<feature type="region of interest" description="Disordered" evidence="2">
    <location>
        <begin position="912"/>
        <end position="933"/>
    </location>
</feature>
<feature type="coiled-coil region" evidence="1">
    <location>
        <begin position="756"/>
        <end position="783"/>
    </location>
</feature>
<dbReference type="EMBL" id="KV424041">
    <property type="protein sequence ID" value="KZT53316.1"/>
    <property type="molecule type" value="Genomic_DNA"/>
</dbReference>
<accession>A0A165DQJ8</accession>
<feature type="compositionally biased region" description="Pro residues" evidence="2">
    <location>
        <begin position="27"/>
        <end position="36"/>
    </location>
</feature>
<feature type="compositionally biased region" description="Polar residues" evidence="2">
    <location>
        <begin position="597"/>
        <end position="618"/>
    </location>
</feature>
<name>A0A165DQJ8_9BASI</name>
<evidence type="ECO:0000259" key="3">
    <source>
        <dbReference type="Pfam" id="PF25995"/>
    </source>
</evidence>
<dbReference type="AlphaFoldDB" id="A0A165DQJ8"/>
<feature type="region of interest" description="Disordered" evidence="2">
    <location>
        <begin position="466"/>
        <end position="508"/>
    </location>
</feature>
<feature type="compositionally biased region" description="Basic and acidic residues" evidence="2">
    <location>
        <begin position="63"/>
        <end position="73"/>
    </location>
</feature>
<protein>
    <recommendedName>
        <fullName evidence="3">STB6-like N-terminal domain-containing protein</fullName>
    </recommendedName>
</protein>
<evidence type="ECO:0000313" key="4">
    <source>
        <dbReference type="EMBL" id="KZT53316.1"/>
    </source>
</evidence>